<dbReference type="Pfam" id="PF01582">
    <property type="entry name" value="TIR"/>
    <property type="match status" value="1"/>
</dbReference>
<dbReference type="PANTHER" id="PTHR24365">
    <property type="entry name" value="TOLL-LIKE RECEPTOR"/>
    <property type="match status" value="1"/>
</dbReference>
<evidence type="ECO:0000256" key="12">
    <source>
        <dbReference type="ARBA" id="ARBA00023180"/>
    </source>
</evidence>
<reference evidence="17" key="1">
    <citation type="journal article" date="2022" name="bioRxiv">
        <title>Sequencing and chromosome-scale assembly of the giantPleurodeles waltlgenome.</title>
        <authorList>
            <person name="Brown T."/>
            <person name="Elewa A."/>
            <person name="Iarovenko S."/>
            <person name="Subramanian E."/>
            <person name="Araus A.J."/>
            <person name="Petzold A."/>
            <person name="Susuki M."/>
            <person name="Suzuki K.-i.T."/>
            <person name="Hayashi T."/>
            <person name="Toyoda A."/>
            <person name="Oliveira C."/>
            <person name="Osipova E."/>
            <person name="Leigh N.D."/>
            <person name="Simon A."/>
            <person name="Yun M.H."/>
        </authorList>
    </citation>
    <scope>NUCLEOTIDE SEQUENCE</scope>
    <source>
        <strain evidence="17">20211129_DDA</strain>
        <tissue evidence="17">Liver</tissue>
    </source>
</reference>
<dbReference type="EMBL" id="JANPWB010000010">
    <property type="protein sequence ID" value="KAJ1146599.1"/>
    <property type="molecule type" value="Genomic_DNA"/>
</dbReference>
<evidence type="ECO:0000256" key="3">
    <source>
        <dbReference type="ARBA" id="ARBA00022588"/>
    </source>
</evidence>
<dbReference type="PROSITE" id="PS50104">
    <property type="entry name" value="TIR"/>
    <property type="match status" value="1"/>
</dbReference>
<comment type="subcellular location">
    <subcellularLocation>
        <location evidence="1">Membrane</location>
        <topology evidence="1">Single-pass type I membrane protein</topology>
    </subcellularLocation>
</comment>
<keyword evidence="12" id="KW-0325">Glycoprotein</keyword>
<protein>
    <recommendedName>
        <fullName evidence="16">TIR domain-containing protein</fullName>
    </recommendedName>
</protein>
<dbReference type="SUPFAM" id="SSF52058">
    <property type="entry name" value="L domain-like"/>
    <property type="match status" value="2"/>
</dbReference>
<dbReference type="Gene3D" id="3.80.10.10">
    <property type="entry name" value="Ribonuclease Inhibitor"/>
    <property type="match status" value="4"/>
</dbReference>
<feature type="signal peptide" evidence="15">
    <location>
        <begin position="1"/>
        <end position="24"/>
    </location>
</feature>
<evidence type="ECO:0000256" key="7">
    <source>
        <dbReference type="ARBA" id="ARBA00022737"/>
    </source>
</evidence>
<evidence type="ECO:0000256" key="5">
    <source>
        <dbReference type="ARBA" id="ARBA00022692"/>
    </source>
</evidence>
<dbReference type="PANTHER" id="PTHR24365:SF530">
    <property type="entry name" value="MSTPROX-RELATED"/>
    <property type="match status" value="1"/>
</dbReference>
<keyword evidence="11" id="KW-0675">Receptor</keyword>
<keyword evidence="5 14" id="KW-0812">Transmembrane</keyword>
<dbReference type="SMART" id="SM00369">
    <property type="entry name" value="LRR_TYP"/>
    <property type="match status" value="8"/>
</dbReference>
<keyword evidence="8" id="KW-0391">Immunity</keyword>
<evidence type="ECO:0000256" key="15">
    <source>
        <dbReference type="SAM" id="SignalP"/>
    </source>
</evidence>
<keyword evidence="13" id="KW-0395">Inflammatory response</keyword>
<dbReference type="InterPro" id="IPR001611">
    <property type="entry name" value="Leu-rich_rpt"/>
</dbReference>
<dbReference type="Proteomes" id="UP001066276">
    <property type="component" value="Chromosome 6"/>
</dbReference>
<sequence length="953" mass="109390">MAARALSVVGVSTFVTCCWTIVSGTATALCDIYEWDQLGSPGVLDPTCFGFPLEGFRIFSKCSTVRNMEVGLKEVPMDVDTLCLVLQVRTIPTGSFSRYQNLTRLYLCGSFHVSARAFSGIANLRHLGIGGEYIRHVITIDMDEQVFGGLENLTRLDLRNVVMFEALQKNLFKPLHRIQVIDLSENRVHRIYRLTTMLQSLVSVRILGLKRNGVVAARALDCISTTNLTNSTVFSPRISILDLSSNELKIVEENSFCNFPHLTVFKADATGLKVINLLSSGIKSIEILSLNAMKIYLKIKDVCTVVSRLGVRNLTVAQNFISSLPAESFEGCSSLLSLNMSDNRLWAFTNDMAKKLLNLRSLVLSVNKIKSLDLCTPGFPNVLSNLTHLDLSFNRITNIGSGRLFCLANLETIDLSSNYLVFLEKDTFVGLDRLQSLRLDYNKLFLLENFYFDHLSSVRVLGLRGNSIKTNNRSLVAMNKLQELSITFETHETLNIKQEELTSLTLEAKQSITLICENNCSLLEVLNISAPQIYIDSCMDLPLKSVKQLHLHENHAVDCFPLGISETEHLGLTSFTNVEHLYYSSSANMHFYKSFSPLNGSLQLLHNLHYLHLGNLKLDIKKSFLTPEQLFWNLTHLRTLILEDTGIEHFTDTMFRDLVSLELLIFKSQPVKTLQEGLFDHMESLRYIYLNDVPLDCSCEQAWIRRWVATHPQVRVPKLGIHTCSLGSQKMNYLHFLEKDCSLMVGYPLFIGTFSFHMLFLITALLYHKMRWYLLYLFYMLRTWWDYRGRRDRQRQYDFDAFVSYSSCDEAWVVREFLPNLEERGPPFFKVCLHGRDFEVGKDIMDNIVDSIYRSRWVVCLISRHYLRSHWCSLEVRMATYRLLAERKDSLVMVFLEKVSTRSLSRYHQLAKLVKKKTYLEWEEDLVQQPLFWARLRKAIGGDGIEQQEIVVK</sequence>
<evidence type="ECO:0000256" key="9">
    <source>
        <dbReference type="ARBA" id="ARBA00022989"/>
    </source>
</evidence>
<evidence type="ECO:0000256" key="4">
    <source>
        <dbReference type="ARBA" id="ARBA00022614"/>
    </source>
</evidence>
<evidence type="ECO:0000256" key="8">
    <source>
        <dbReference type="ARBA" id="ARBA00022859"/>
    </source>
</evidence>
<comment type="similarity">
    <text evidence="2">Belongs to the Toll-like receptor family.</text>
</comment>
<keyword evidence="10 14" id="KW-0472">Membrane</keyword>
<dbReference type="Pfam" id="PF13855">
    <property type="entry name" value="LRR_8"/>
    <property type="match status" value="3"/>
</dbReference>
<evidence type="ECO:0000259" key="16">
    <source>
        <dbReference type="PROSITE" id="PS50104"/>
    </source>
</evidence>
<dbReference type="PRINTS" id="PR00019">
    <property type="entry name" value="LEURICHRPT"/>
</dbReference>
<dbReference type="SUPFAM" id="SSF52200">
    <property type="entry name" value="Toll/Interleukin receptor TIR domain"/>
    <property type="match status" value="1"/>
</dbReference>
<evidence type="ECO:0000256" key="1">
    <source>
        <dbReference type="ARBA" id="ARBA00004479"/>
    </source>
</evidence>
<dbReference type="GO" id="GO:0005886">
    <property type="term" value="C:plasma membrane"/>
    <property type="evidence" value="ECO:0007669"/>
    <property type="project" value="TreeGrafter"/>
</dbReference>
<keyword evidence="18" id="KW-1185">Reference proteome</keyword>
<evidence type="ECO:0000256" key="13">
    <source>
        <dbReference type="ARBA" id="ARBA00023198"/>
    </source>
</evidence>
<dbReference type="GO" id="GO:0038023">
    <property type="term" value="F:signaling receptor activity"/>
    <property type="evidence" value="ECO:0007669"/>
    <property type="project" value="TreeGrafter"/>
</dbReference>
<evidence type="ECO:0000256" key="14">
    <source>
        <dbReference type="SAM" id="Phobius"/>
    </source>
</evidence>
<evidence type="ECO:0000313" key="18">
    <source>
        <dbReference type="Proteomes" id="UP001066276"/>
    </source>
</evidence>
<keyword evidence="3" id="KW-0399">Innate immunity</keyword>
<dbReference type="InterPro" id="IPR003591">
    <property type="entry name" value="Leu-rich_rpt_typical-subtyp"/>
</dbReference>
<feature type="domain" description="TIR" evidence="16">
    <location>
        <begin position="797"/>
        <end position="940"/>
    </location>
</feature>
<dbReference type="Gene3D" id="3.40.50.10140">
    <property type="entry name" value="Toll/interleukin-1 receptor homology (TIR) domain"/>
    <property type="match status" value="1"/>
</dbReference>
<evidence type="ECO:0000313" key="17">
    <source>
        <dbReference type="EMBL" id="KAJ1146599.1"/>
    </source>
</evidence>
<dbReference type="InterPro" id="IPR035897">
    <property type="entry name" value="Toll_tir_struct_dom_sf"/>
</dbReference>
<dbReference type="SMART" id="SM00255">
    <property type="entry name" value="TIR"/>
    <property type="match status" value="1"/>
</dbReference>
<dbReference type="InterPro" id="IPR000157">
    <property type="entry name" value="TIR_dom"/>
</dbReference>
<dbReference type="GO" id="GO:0002224">
    <property type="term" value="P:toll-like receptor signaling pathway"/>
    <property type="evidence" value="ECO:0007669"/>
    <property type="project" value="TreeGrafter"/>
</dbReference>
<dbReference type="GO" id="GO:0045087">
    <property type="term" value="P:innate immune response"/>
    <property type="evidence" value="ECO:0007669"/>
    <property type="project" value="UniProtKB-KW"/>
</dbReference>
<gene>
    <name evidence="17" type="ORF">NDU88_012864</name>
</gene>
<keyword evidence="4" id="KW-0433">Leucine-rich repeat</keyword>
<evidence type="ECO:0000256" key="11">
    <source>
        <dbReference type="ARBA" id="ARBA00023170"/>
    </source>
</evidence>
<comment type="caution">
    <text evidence="17">The sequence shown here is derived from an EMBL/GenBank/DDBJ whole genome shotgun (WGS) entry which is preliminary data.</text>
</comment>
<proteinExistence type="inferred from homology"/>
<feature type="chain" id="PRO_5043619591" description="TIR domain-containing protein" evidence="15">
    <location>
        <begin position="25"/>
        <end position="953"/>
    </location>
</feature>
<dbReference type="AlphaFoldDB" id="A0AAV7R5V4"/>
<evidence type="ECO:0000256" key="6">
    <source>
        <dbReference type="ARBA" id="ARBA00022729"/>
    </source>
</evidence>
<accession>A0AAV7R5V4</accession>
<evidence type="ECO:0000256" key="2">
    <source>
        <dbReference type="ARBA" id="ARBA00009634"/>
    </source>
</evidence>
<keyword evidence="6 15" id="KW-0732">Signal</keyword>
<feature type="transmembrane region" description="Helical" evidence="14">
    <location>
        <begin position="745"/>
        <end position="767"/>
    </location>
</feature>
<dbReference type="GO" id="GO:0006954">
    <property type="term" value="P:inflammatory response"/>
    <property type="evidence" value="ECO:0007669"/>
    <property type="project" value="UniProtKB-KW"/>
</dbReference>
<keyword evidence="7" id="KW-0677">Repeat</keyword>
<name>A0AAV7R5V4_PLEWA</name>
<organism evidence="17 18">
    <name type="scientific">Pleurodeles waltl</name>
    <name type="common">Iberian ribbed newt</name>
    <dbReference type="NCBI Taxonomy" id="8319"/>
    <lineage>
        <taxon>Eukaryota</taxon>
        <taxon>Metazoa</taxon>
        <taxon>Chordata</taxon>
        <taxon>Craniata</taxon>
        <taxon>Vertebrata</taxon>
        <taxon>Euteleostomi</taxon>
        <taxon>Amphibia</taxon>
        <taxon>Batrachia</taxon>
        <taxon>Caudata</taxon>
        <taxon>Salamandroidea</taxon>
        <taxon>Salamandridae</taxon>
        <taxon>Pleurodelinae</taxon>
        <taxon>Pleurodeles</taxon>
    </lineage>
</organism>
<evidence type="ECO:0000256" key="10">
    <source>
        <dbReference type="ARBA" id="ARBA00023136"/>
    </source>
</evidence>
<dbReference type="PROSITE" id="PS51450">
    <property type="entry name" value="LRR"/>
    <property type="match status" value="1"/>
</dbReference>
<dbReference type="FunFam" id="3.40.50.10140:FF:000001">
    <property type="entry name" value="Toll-like receptor 2"/>
    <property type="match status" value="1"/>
</dbReference>
<dbReference type="InterPro" id="IPR032675">
    <property type="entry name" value="LRR_dom_sf"/>
</dbReference>
<keyword evidence="9 14" id="KW-1133">Transmembrane helix</keyword>